<comment type="caution">
    <text evidence="22">The sequence shown here is derived from an EMBL/GenBank/DDBJ whole genome shotgun (WGS) entry which is preliminary data.</text>
</comment>
<comment type="catalytic activity">
    <reaction evidence="1">
        <text>a uridine in mRNA = a pseudouridine in mRNA</text>
        <dbReference type="Rhea" id="RHEA:56644"/>
        <dbReference type="Rhea" id="RHEA-COMP:14658"/>
        <dbReference type="Rhea" id="RHEA-COMP:14659"/>
        <dbReference type="ChEBI" id="CHEBI:65314"/>
        <dbReference type="ChEBI" id="CHEBI:65315"/>
    </reaction>
</comment>
<dbReference type="EMBL" id="JBJQND010000010">
    <property type="protein sequence ID" value="KAL3864952.1"/>
    <property type="molecule type" value="Genomic_DNA"/>
</dbReference>
<evidence type="ECO:0000256" key="11">
    <source>
        <dbReference type="ARBA" id="ARBA00064589"/>
    </source>
</evidence>
<evidence type="ECO:0000256" key="18">
    <source>
        <dbReference type="PIRSR" id="PIRSR641708-1"/>
    </source>
</evidence>
<comment type="catalytic activity">
    <reaction evidence="9">
        <text>uridine(38/39/40) in tRNA = pseudouridine(38/39/40) in tRNA</text>
        <dbReference type="Rhea" id="RHEA:22376"/>
        <dbReference type="Rhea" id="RHEA-COMP:10085"/>
        <dbReference type="Rhea" id="RHEA-COMP:10087"/>
        <dbReference type="ChEBI" id="CHEBI:65314"/>
        <dbReference type="ChEBI" id="CHEBI:65315"/>
        <dbReference type="EC" id="5.4.99.12"/>
    </reaction>
</comment>
<evidence type="ECO:0000256" key="16">
    <source>
        <dbReference type="ARBA" id="ARBA00080849"/>
    </source>
</evidence>
<evidence type="ECO:0000256" key="10">
    <source>
        <dbReference type="ARBA" id="ARBA00053709"/>
    </source>
</evidence>
<keyword evidence="23" id="KW-1185">Reference proteome</keyword>
<evidence type="ECO:0000256" key="7">
    <source>
        <dbReference type="ARBA" id="ARBA00023242"/>
    </source>
</evidence>
<evidence type="ECO:0000256" key="1">
    <source>
        <dbReference type="ARBA" id="ARBA00001166"/>
    </source>
</evidence>
<evidence type="ECO:0000256" key="20">
    <source>
        <dbReference type="SAM" id="MobiDB-lite"/>
    </source>
</evidence>
<dbReference type="AlphaFoldDB" id="A0ABD3VWU5"/>
<dbReference type="Gene3D" id="3.30.70.580">
    <property type="entry name" value="Pseudouridine synthase I, catalytic domain, N-terminal subdomain"/>
    <property type="match status" value="1"/>
</dbReference>
<proteinExistence type="inferred from homology"/>
<evidence type="ECO:0000256" key="17">
    <source>
        <dbReference type="ARBA" id="ARBA00081344"/>
    </source>
</evidence>
<dbReference type="GO" id="GO:0006397">
    <property type="term" value="P:mRNA processing"/>
    <property type="evidence" value="ECO:0007669"/>
    <property type="project" value="UniProtKB-KW"/>
</dbReference>
<reference evidence="22 23" key="1">
    <citation type="submission" date="2024-11" db="EMBL/GenBank/DDBJ databases">
        <title>Chromosome-level genome assembly of the freshwater bivalve Anodonta woodiana.</title>
        <authorList>
            <person name="Chen X."/>
        </authorList>
    </citation>
    <scope>NUCLEOTIDE SEQUENCE [LARGE SCALE GENOMIC DNA]</scope>
    <source>
        <strain evidence="22">MN2024</strain>
        <tissue evidence="22">Gills</tissue>
    </source>
</reference>
<keyword evidence="5" id="KW-0819">tRNA processing</keyword>
<evidence type="ECO:0000313" key="23">
    <source>
        <dbReference type="Proteomes" id="UP001634394"/>
    </source>
</evidence>
<feature type="domain" description="Pseudouridine synthase I TruA alpha/beta" evidence="21">
    <location>
        <begin position="201"/>
        <end position="306"/>
    </location>
</feature>
<dbReference type="InterPro" id="IPR020094">
    <property type="entry name" value="TruA/RsuA/RluB/E/F_N"/>
</dbReference>
<dbReference type="GO" id="GO:0031119">
    <property type="term" value="P:tRNA pseudouridine synthesis"/>
    <property type="evidence" value="ECO:0007669"/>
    <property type="project" value="UniProtKB-ARBA"/>
</dbReference>
<dbReference type="CDD" id="cd02568">
    <property type="entry name" value="PseudoU_synth_PUS1_PUS2"/>
    <property type="match status" value="1"/>
</dbReference>
<comment type="subunit">
    <text evidence="11">Monomer. Forms a complex with RARG and the SRA1 RNA in the nucleus.</text>
</comment>
<sequence>MLRRAFQGLSRLVRLPKIASVVQSMEEQAPERQASLKRDLEKDGKEKDVKKQKLESRVDKKKKVAILFGYCGKGYHGLQINKDMPTIERDILQALVKAECIPQEHADDMSKMSFQRASRTDKGVSAAGQENFIQKINDNLPKSIKVFGHKRTTKGFNSKNHCSSRTYLYLTPSYAFAPFETFVTDEYRITPEIINRVNEILKLFKGTHNFHNFTSGVKPKDPSAKRYIIDFTCGEPFVREGTEFVILTVKGQSFMMHHIRKMIGLTIAVVRGFCNEDVVELAWKADKVDIPKAPGLGLVLDQLHFDGYNKKFGRDGIHEPLEWDMYKDEIKKFKEEYIFSDIIKTEKEEKSMMQWMATLTKHSYNNERADEAQGTVKQDVKEGSSSDGNCLGSSETTSQLPDISSTTSQISDFQNKETVSCAGDSTNGEKTGTQSHPTEIIDSEMKLQISKPAESSETVNEQKAELRS</sequence>
<evidence type="ECO:0000259" key="21">
    <source>
        <dbReference type="Pfam" id="PF01416"/>
    </source>
</evidence>
<feature type="active site" description="Nucleophile" evidence="18">
    <location>
        <position position="121"/>
    </location>
</feature>
<dbReference type="SUPFAM" id="SSF55120">
    <property type="entry name" value="Pseudouridine synthase"/>
    <property type="match status" value="1"/>
</dbReference>
<dbReference type="GO" id="GO:0160147">
    <property type="term" value="F:tRNA pseudouridine(38-40) synthase activity"/>
    <property type="evidence" value="ECO:0007669"/>
    <property type="project" value="UniProtKB-EC"/>
</dbReference>
<evidence type="ECO:0000256" key="14">
    <source>
        <dbReference type="ARBA" id="ARBA00075153"/>
    </source>
</evidence>
<comment type="similarity">
    <text evidence="3">Belongs to the tRNA pseudouridine synthase TruA family.</text>
</comment>
<dbReference type="InterPro" id="IPR020103">
    <property type="entry name" value="PsdUridine_synth_cat_dom_sf"/>
</dbReference>
<protein>
    <recommendedName>
        <fullName evidence="13">Pseudouridylate synthase 1 homolog</fullName>
        <ecNumber evidence="12">5.4.99.12</ecNumber>
    </recommendedName>
    <alternativeName>
        <fullName evidence="14">tRNA pseudouridine synthase 1</fullName>
    </alternativeName>
    <alternativeName>
        <fullName evidence="17">tRNA pseudouridine(38-40) synthase</fullName>
    </alternativeName>
    <alternativeName>
        <fullName evidence="15">tRNA pseudouridylate synthase I</fullName>
    </alternativeName>
    <alternativeName>
        <fullName evidence="16">tRNA-uridine isomerase I</fullName>
    </alternativeName>
</protein>
<dbReference type="Proteomes" id="UP001634394">
    <property type="component" value="Unassembled WGS sequence"/>
</dbReference>
<dbReference type="InterPro" id="IPR020097">
    <property type="entry name" value="PsdUridine_synth_TruA_a/b_dom"/>
</dbReference>
<keyword evidence="6" id="KW-0413">Isomerase</keyword>
<evidence type="ECO:0000256" key="4">
    <source>
        <dbReference type="ARBA" id="ARBA00022664"/>
    </source>
</evidence>
<feature type="compositionally biased region" description="Basic and acidic residues" evidence="20">
    <location>
        <begin position="34"/>
        <end position="54"/>
    </location>
</feature>
<dbReference type="FunFam" id="3.30.70.660:FF:000002">
    <property type="entry name" value="tRNA pseudouridine synthase"/>
    <property type="match status" value="1"/>
</dbReference>
<evidence type="ECO:0000256" key="9">
    <source>
        <dbReference type="ARBA" id="ARBA00052184"/>
    </source>
</evidence>
<comment type="subcellular location">
    <subcellularLocation>
        <location evidence="2">Nucleus</location>
    </subcellularLocation>
</comment>
<dbReference type="EC" id="5.4.99.12" evidence="12"/>
<dbReference type="Gene3D" id="3.30.70.660">
    <property type="entry name" value="Pseudouridine synthase I, catalytic domain, C-terminal subdomain"/>
    <property type="match status" value="1"/>
</dbReference>
<feature type="region of interest" description="Disordered" evidence="20">
    <location>
        <begin position="26"/>
        <end position="54"/>
    </location>
</feature>
<evidence type="ECO:0000256" key="3">
    <source>
        <dbReference type="ARBA" id="ARBA00009375"/>
    </source>
</evidence>
<name>A0ABD3VWU5_SINWO</name>
<dbReference type="InterPro" id="IPR020095">
    <property type="entry name" value="PsdUridine_synth_TruA_C"/>
</dbReference>
<dbReference type="PANTHER" id="PTHR11142:SF4">
    <property type="entry name" value="PSEUDOURIDYLATE SYNTHASE 1 HOMOLOG"/>
    <property type="match status" value="1"/>
</dbReference>
<evidence type="ECO:0000256" key="15">
    <source>
        <dbReference type="ARBA" id="ARBA00079087"/>
    </source>
</evidence>
<feature type="compositionally biased region" description="Polar residues" evidence="20">
    <location>
        <begin position="385"/>
        <end position="437"/>
    </location>
</feature>
<organism evidence="22 23">
    <name type="scientific">Sinanodonta woodiana</name>
    <name type="common">Chinese pond mussel</name>
    <name type="synonym">Anodonta woodiana</name>
    <dbReference type="NCBI Taxonomy" id="1069815"/>
    <lineage>
        <taxon>Eukaryota</taxon>
        <taxon>Metazoa</taxon>
        <taxon>Spiralia</taxon>
        <taxon>Lophotrochozoa</taxon>
        <taxon>Mollusca</taxon>
        <taxon>Bivalvia</taxon>
        <taxon>Autobranchia</taxon>
        <taxon>Heteroconchia</taxon>
        <taxon>Palaeoheterodonta</taxon>
        <taxon>Unionida</taxon>
        <taxon>Unionoidea</taxon>
        <taxon>Unionidae</taxon>
        <taxon>Unioninae</taxon>
        <taxon>Sinanodonta</taxon>
    </lineage>
</organism>
<keyword evidence="4" id="KW-0507">mRNA processing</keyword>
<feature type="region of interest" description="Disordered" evidence="20">
    <location>
        <begin position="370"/>
        <end position="468"/>
    </location>
</feature>
<dbReference type="InterPro" id="IPR041708">
    <property type="entry name" value="PUS1/PUS2-like"/>
</dbReference>
<evidence type="ECO:0000256" key="19">
    <source>
        <dbReference type="PIRSR" id="PIRSR641708-2"/>
    </source>
</evidence>
<feature type="binding site" evidence="19">
    <location>
        <position position="167"/>
    </location>
    <ligand>
        <name>substrate</name>
    </ligand>
</feature>
<dbReference type="Pfam" id="PF01416">
    <property type="entry name" value="PseudoU_synth_1"/>
    <property type="match status" value="1"/>
</dbReference>
<dbReference type="FunFam" id="3.30.70.580:FF:000002">
    <property type="entry name" value="tRNA pseudouridine synthase"/>
    <property type="match status" value="1"/>
</dbReference>
<dbReference type="GO" id="GO:0005634">
    <property type="term" value="C:nucleus"/>
    <property type="evidence" value="ECO:0007669"/>
    <property type="project" value="UniProtKB-SubCell"/>
</dbReference>
<dbReference type="PANTHER" id="PTHR11142">
    <property type="entry name" value="PSEUDOURIDYLATE SYNTHASE"/>
    <property type="match status" value="1"/>
</dbReference>
<gene>
    <name evidence="22" type="ORF">ACJMK2_006593</name>
</gene>
<dbReference type="InterPro" id="IPR001406">
    <property type="entry name" value="PsdUridine_synth_TruA"/>
</dbReference>
<keyword evidence="7" id="KW-0539">Nucleus</keyword>
<evidence type="ECO:0000256" key="12">
    <source>
        <dbReference type="ARBA" id="ARBA00066509"/>
    </source>
</evidence>
<evidence type="ECO:0000256" key="13">
    <source>
        <dbReference type="ARBA" id="ARBA00068582"/>
    </source>
</evidence>
<comment type="catalytic activity">
    <reaction evidence="8">
        <text>a uridine in tRNA = a pseudouridine in tRNA</text>
        <dbReference type="Rhea" id="RHEA:54572"/>
        <dbReference type="Rhea" id="RHEA-COMP:13339"/>
        <dbReference type="Rhea" id="RHEA-COMP:13934"/>
        <dbReference type="ChEBI" id="CHEBI:65314"/>
        <dbReference type="ChEBI" id="CHEBI:65315"/>
    </reaction>
</comment>
<evidence type="ECO:0000256" key="2">
    <source>
        <dbReference type="ARBA" id="ARBA00004123"/>
    </source>
</evidence>
<evidence type="ECO:0000313" key="22">
    <source>
        <dbReference type="EMBL" id="KAL3864952.1"/>
    </source>
</evidence>
<evidence type="ECO:0000256" key="5">
    <source>
        <dbReference type="ARBA" id="ARBA00022694"/>
    </source>
</evidence>
<comment type="function">
    <text evidence="10">Pseudouridylate synthase that catalyzes pseudouridylation of tRNAs and mRNAs. Acts on positions 27/28 in the anticodon stem and also positions 34 and 36 in the anticodon of an intron containing tRNA. Also catalyzes pseudouridylation of mRNAs: mediates pseudouridylation of mRNAs with the consensus sequence 5'-UGUAG-3'. Acts as a regulator of pre-mRNA splicing by mediating pseudouridylation of pre-mRNAs at locations associated with alternatively spliced regions. Pseudouridylation of pre-mRNAs near splice sites directly regulates mRNA splicing and mRNA 3'-end processing. Involved in regulation of nuclear receptor activity through pseudouridylation of SRA1 mRNA.</text>
</comment>
<accession>A0ABD3VWU5</accession>
<evidence type="ECO:0000256" key="6">
    <source>
        <dbReference type="ARBA" id="ARBA00023235"/>
    </source>
</evidence>
<evidence type="ECO:0000256" key="8">
    <source>
        <dbReference type="ARBA" id="ARBA00036943"/>
    </source>
</evidence>